<name>A0A5P2DXT8_STRVZ</name>
<dbReference type="Pfam" id="PF12900">
    <property type="entry name" value="Pyridox_ox_2"/>
    <property type="match status" value="1"/>
</dbReference>
<organism evidence="2 3">
    <name type="scientific">Streptomyces venezuelae</name>
    <dbReference type="NCBI Taxonomy" id="54571"/>
    <lineage>
        <taxon>Bacteria</taxon>
        <taxon>Bacillati</taxon>
        <taxon>Actinomycetota</taxon>
        <taxon>Actinomycetes</taxon>
        <taxon>Kitasatosporales</taxon>
        <taxon>Streptomycetaceae</taxon>
        <taxon>Streptomyces</taxon>
    </lineage>
</organism>
<protein>
    <submittedName>
        <fullName evidence="2">Pyridoxamine 5'-phosphate oxidase</fullName>
    </submittedName>
</protein>
<feature type="region of interest" description="Disordered" evidence="1">
    <location>
        <begin position="1"/>
        <end position="22"/>
    </location>
</feature>
<evidence type="ECO:0000313" key="2">
    <source>
        <dbReference type="EMBL" id="QES58081.1"/>
    </source>
</evidence>
<dbReference type="Gene3D" id="2.30.110.10">
    <property type="entry name" value="Electron Transport, Fmn-binding Protein, Chain A"/>
    <property type="match status" value="1"/>
</dbReference>
<dbReference type="EMBL" id="CP029189">
    <property type="protein sequence ID" value="QES58081.1"/>
    <property type="molecule type" value="Genomic_DNA"/>
</dbReference>
<sequence length="198" mass="20730">MDQQGTRRPAGRTGAATAPRHMRELDRAESLGLLATVSLGRIVFTQHALPAVRPVNHLVEGGDIVIRIHDGGALASLAAPAEAPGVVVAYEADAIDPDTHLGWSVVVTGYARRVADARDADRYADLLRPWVVPPTTSALRIHADLVTGIRLEAAPAPAPSPAPAVCGRPAPVSSPLSCCGEAAPATRACCRPPRESRR</sequence>
<evidence type="ECO:0000256" key="1">
    <source>
        <dbReference type="SAM" id="MobiDB-lite"/>
    </source>
</evidence>
<dbReference type="Proteomes" id="UP000324101">
    <property type="component" value="Chromosome"/>
</dbReference>
<dbReference type="InterPro" id="IPR012349">
    <property type="entry name" value="Split_barrel_FMN-bd"/>
</dbReference>
<proteinExistence type="predicted"/>
<evidence type="ECO:0000313" key="3">
    <source>
        <dbReference type="Proteomes" id="UP000324101"/>
    </source>
</evidence>
<dbReference type="InterPro" id="IPR024747">
    <property type="entry name" value="Pyridox_Oxase-rel"/>
</dbReference>
<feature type="compositionally biased region" description="Low complexity" evidence="1">
    <location>
        <begin position="1"/>
        <end position="19"/>
    </location>
</feature>
<dbReference type="AlphaFoldDB" id="A0A5P2DXT8"/>
<dbReference type="SUPFAM" id="SSF50475">
    <property type="entry name" value="FMN-binding split barrel"/>
    <property type="match status" value="1"/>
</dbReference>
<gene>
    <name evidence="2" type="ORF">DEJ51_31315</name>
</gene>
<dbReference type="OrthoDB" id="3212118at2"/>
<accession>A0A5P2DXT8</accession>
<reference evidence="2 3" key="1">
    <citation type="submission" date="2018-05" db="EMBL/GenBank/DDBJ databases">
        <title>Streptomyces venezuelae.</title>
        <authorList>
            <person name="Kim W."/>
            <person name="Lee N."/>
            <person name="Cho B.-K."/>
        </authorList>
    </citation>
    <scope>NUCLEOTIDE SEQUENCE [LARGE SCALE GENOMIC DNA]</scope>
    <source>
        <strain evidence="2 3">ATCC 21018</strain>
    </source>
</reference>